<dbReference type="EMBL" id="HBFX01051505">
    <property type="protein sequence ID" value="CAD8980039.1"/>
    <property type="molecule type" value="Transcribed_RNA"/>
</dbReference>
<keyword evidence="8" id="KW-1133">Transmembrane helix</keyword>
<evidence type="ECO:0000256" key="7">
    <source>
        <dbReference type="ARBA" id="ARBA00038168"/>
    </source>
</evidence>
<evidence type="ECO:0000256" key="1">
    <source>
        <dbReference type="ARBA" id="ARBA00004370"/>
    </source>
</evidence>
<feature type="transmembrane region" description="Helical" evidence="8">
    <location>
        <begin position="106"/>
        <end position="125"/>
    </location>
</feature>
<dbReference type="InterPro" id="IPR018506">
    <property type="entry name" value="Cyt_B5_heme-BS"/>
</dbReference>
<dbReference type="SMART" id="SM01117">
    <property type="entry name" value="Cyt-b5"/>
    <property type="match status" value="1"/>
</dbReference>
<evidence type="ECO:0000313" key="10">
    <source>
        <dbReference type="EMBL" id="CAD8980039.1"/>
    </source>
</evidence>
<organism evidence="10">
    <name type="scientific">Hemiselmis andersenii</name>
    <name type="common">Cryptophyte alga</name>
    <dbReference type="NCBI Taxonomy" id="464988"/>
    <lineage>
        <taxon>Eukaryota</taxon>
        <taxon>Cryptophyceae</taxon>
        <taxon>Cryptomonadales</taxon>
        <taxon>Hemiselmidaceae</taxon>
        <taxon>Hemiselmis</taxon>
    </lineage>
</organism>
<dbReference type="Pfam" id="PF00173">
    <property type="entry name" value="Cyt-b5"/>
    <property type="match status" value="1"/>
</dbReference>
<keyword evidence="4 8" id="KW-0479">Metal-binding</keyword>
<keyword evidence="3 8" id="KW-0812">Transmembrane</keyword>
<dbReference type="InterPro" id="IPR001199">
    <property type="entry name" value="Cyt_B5-like_heme/steroid-bd"/>
</dbReference>
<dbReference type="Gene3D" id="3.10.120.10">
    <property type="entry name" value="Cytochrome b5-like heme/steroid binding domain"/>
    <property type="match status" value="1"/>
</dbReference>
<proteinExistence type="inferred from homology"/>
<keyword evidence="5 8" id="KW-0408">Iron</keyword>
<dbReference type="FunFam" id="3.10.120.10:FF:000002">
    <property type="entry name" value="Cytochrome b5 type B"/>
    <property type="match status" value="1"/>
</dbReference>
<evidence type="ECO:0000256" key="5">
    <source>
        <dbReference type="ARBA" id="ARBA00023004"/>
    </source>
</evidence>
<dbReference type="PANTHER" id="PTHR19359">
    <property type="entry name" value="CYTOCHROME B5"/>
    <property type="match status" value="1"/>
</dbReference>
<accession>A0A6U5BTJ8</accession>
<dbReference type="InterPro" id="IPR050668">
    <property type="entry name" value="Cytochrome_b5"/>
</dbReference>
<evidence type="ECO:0000256" key="8">
    <source>
        <dbReference type="RuleBase" id="RU362121"/>
    </source>
</evidence>
<dbReference type="GO" id="GO:0046872">
    <property type="term" value="F:metal ion binding"/>
    <property type="evidence" value="ECO:0007669"/>
    <property type="project" value="UniProtKB-UniRule"/>
</dbReference>
<evidence type="ECO:0000256" key="6">
    <source>
        <dbReference type="ARBA" id="ARBA00023136"/>
    </source>
</evidence>
<keyword evidence="2 8" id="KW-0349">Heme</keyword>
<feature type="domain" description="Cytochrome b5 heme-binding" evidence="9">
    <location>
        <begin position="5"/>
        <end position="81"/>
    </location>
</feature>
<comment type="similarity">
    <text evidence="7 8">Belongs to the cytochrome b5 family.</text>
</comment>
<name>A0A6U5BTJ8_HEMAN</name>
<keyword evidence="6 8" id="KW-0472">Membrane</keyword>
<evidence type="ECO:0000256" key="4">
    <source>
        <dbReference type="ARBA" id="ARBA00022723"/>
    </source>
</evidence>
<dbReference type="GO" id="GO:0016020">
    <property type="term" value="C:membrane"/>
    <property type="evidence" value="ECO:0007669"/>
    <property type="project" value="UniProtKB-SubCell"/>
</dbReference>
<protein>
    <recommendedName>
        <fullName evidence="9">Cytochrome b5 heme-binding domain-containing protein</fullName>
    </recommendedName>
</protein>
<evidence type="ECO:0000256" key="3">
    <source>
        <dbReference type="ARBA" id="ARBA00022692"/>
    </source>
</evidence>
<dbReference type="PROSITE" id="PS50255">
    <property type="entry name" value="CYTOCHROME_B5_2"/>
    <property type="match status" value="1"/>
</dbReference>
<dbReference type="AlphaFoldDB" id="A0A6U5BTJ8"/>
<dbReference type="PRINTS" id="PR00363">
    <property type="entry name" value="CYTOCHROMEB5"/>
</dbReference>
<reference evidence="10" key="1">
    <citation type="submission" date="2021-01" db="EMBL/GenBank/DDBJ databases">
        <authorList>
            <person name="Corre E."/>
            <person name="Pelletier E."/>
            <person name="Niang G."/>
            <person name="Scheremetjew M."/>
            <person name="Finn R."/>
            <person name="Kale V."/>
            <person name="Holt S."/>
            <person name="Cochrane G."/>
            <person name="Meng A."/>
            <person name="Brown T."/>
            <person name="Cohen L."/>
        </authorList>
    </citation>
    <scope>NUCLEOTIDE SEQUENCE</scope>
    <source>
        <strain evidence="10">CCMP644</strain>
    </source>
</reference>
<dbReference type="PROSITE" id="PS00191">
    <property type="entry name" value="CYTOCHROME_B5_1"/>
    <property type="match status" value="1"/>
</dbReference>
<gene>
    <name evidence="10" type="ORF">HAND00432_LOCUS31049</name>
</gene>
<dbReference type="SUPFAM" id="SSF55856">
    <property type="entry name" value="Cytochrome b5-like heme/steroid binding domain"/>
    <property type="match status" value="1"/>
</dbReference>
<sequence>MASQLQLISHGEMQIHNKQKDCWIAIEGKVYDITSFLPEHPGGDEVVLECAGTDATLAFKDIGHSASAEAMLSKYLIGELDGVIKEEDKKKGKKPGPTDTPPAPSVVVQICAPIAMMAVVGYLVYKLM</sequence>
<dbReference type="InterPro" id="IPR036400">
    <property type="entry name" value="Cyt_B5-like_heme/steroid_sf"/>
</dbReference>
<dbReference type="GO" id="GO:0020037">
    <property type="term" value="F:heme binding"/>
    <property type="evidence" value="ECO:0007669"/>
    <property type="project" value="UniProtKB-UniRule"/>
</dbReference>
<evidence type="ECO:0000256" key="2">
    <source>
        <dbReference type="ARBA" id="ARBA00022617"/>
    </source>
</evidence>
<evidence type="ECO:0000259" key="9">
    <source>
        <dbReference type="PROSITE" id="PS50255"/>
    </source>
</evidence>
<comment type="subcellular location">
    <subcellularLocation>
        <location evidence="1">Membrane</location>
    </subcellularLocation>
</comment>